<evidence type="ECO:0000313" key="6">
    <source>
        <dbReference type="Proteomes" id="UP000483672"/>
    </source>
</evidence>
<dbReference type="InterPro" id="IPR050613">
    <property type="entry name" value="Sec_Metabolite_Reg"/>
</dbReference>
<dbReference type="Proteomes" id="UP000483672">
    <property type="component" value="Unassembled WGS sequence"/>
</dbReference>
<dbReference type="InterPro" id="IPR007219">
    <property type="entry name" value="XnlR_reg_dom"/>
</dbReference>
<name>A0A6G1M8L3_ORBOL</name>
<organism evidence="5 6">
    <name type="scientific">Orbilia oligospora</name>
    <name type="common">Nematode-trapping fungus</name>
    <name type="synonym">Arthrobotrys oligospora</name>
    <dbReference type="NCBI Taxonomy" id="2813651"/>
    <lineage>
        <taxon>Eukaryota</taxon>
        <taxon>Fungi</taxon>
        <taxon>Dikarya</taxon>
        <taxon>Ascomycota</taxon>
        <taxon>Pezizomycotina</taxon>
        <taxon>Orbiliomycetes</taxon>
        <taxon>Orbiliales</taxon>
        <taxon>Orbiliaceae</taxon>
        <taxon>Orbilia</taxon>
    </lineage>
</organism>
<protein>
    <submittedName>
        <fullName evidence="5">Uncharacterized protein</fullName>
    </submittedName>
</protein>
<dbReference type="GO" id="GO:0006351">
    <property type="term" value="P:DNA-templated transcription"/>
    <property type="evidence" value="ECO:0007669"/>
    <property type="project" value="InterPro"/>
</dbReference>
<comment type="caution">
    <text evidence="5">The sequence shown here is derived from an EMBL/GenBank/DDBJ whole genome shotgun (WGS) entry which is preliminary data.</text>
</comment>
<evidence type="ECO:0000256" key="3">
    <source>
        <dbReference type="ARBA" id="ARBA00023242"/>
    </source>
</evidence>
<keyword evidence="2" id="KW-0479">Metal-binding</keyword>
<dbReference type="PANTHER" id="PTHR31001">
    <property type="entry name" value="UNCHARACTERIZED TRANSCRIPTIONAL REGULATORY PROTEIN"/>
    <property type="match status" value="1"/>
</dbReference>
<dbReference type="SMART" id="SM00066">
    <property type="entry name" value="GAL4"/>
    <property type="match status" value="1"/>
</dbReference>
<feature type="region of interest" description="Disordered" evidence="4">
    <location>
        <begin position="201"/>
        <end position="221"/>
    </location>
</feature>
<evidence type="ECO:0000256" key="4">
    <source>
        <dbReference type="SAM" id="MobiDB-lite"/>
    </source>
</evidence>
<dbReference type="InterPro" id="IPR036864">
    <property type="entry name" value="Zn2-C6_fun-type_DNA-bd_sf"/>
</dbReference>
<dbReference type="Pfam" id="PF00172">
    <property type="entry name" value="Zn_clus"/>
    <property type="match status" value="1"/>
</dbReference>
<feature type="region of interest" description="Disordered" evidence="4">
    <location>
        <begin position="69"/>
        <end position="91"/>
    </location>
</feature>
<dbReference type="InterPro" id="IPR001138">
    <property type="entry name" value="Zn2Cys6_DnaBD"/>
</dbReference>
<accession>A0A6G1M8L3</accession>
<dbReference type="GO" id="GO:0000981">
    <property type="term" value="F:DNA-binding transcription factor activity, RNA polymerase II-specific"/>
    <property type="evidence" value="ECO:0007669"/>
    <property type="project" value="InterPro"/>
</dbReference>
<gene>
    <name evidence="5" type="ORF">TWF191_006099</name>
</gene>
<dbReference type="Gene3D" id="4.10.240.10">
    <property type="entry name" value="Zn(2)-C6 fungal-type DNA-binding domain"/>
    <property type="match status" value="1"/>
</dbReference>
<proteinExistence type="predicted"/>
<comment type="subcellular location">
    <subcellularLocation>
        <location evidence="1">Nucleus</location>
    </subcellularLocation>
</comment>
<feature type="region of interest" description="Disordered" evidence="4">
    <location>
        <begin position="112"/>
        <end position="162"/>
    </location>
</feature>
<dbReference type="PROSITE" id="PS50048">
    <property type="entry name" value="ZN2_CY6_FUNGAL_2"/>
    <property type="match status" value="1"/>
</dbReference>
<dbReference type="SMART" id="SM00906">
    <property type="entry name" value="Fungal_trans"/>
    <property type="match status" value="1"/>
</dbReference>
<keyword evidence="3" id="KW-0539">Nucleus</keyword>
<dbReference type="PANTHER" id="PTHR31001:SF49">
    <property type="entry name" value="ZN(II)2CYS6 TRANSCRIPTION FACTOR (EUROFUNG)"/>
    <property type="match status" value="1"/>
</dbReference>
<dbReference type="CDD" id="cd00067">
    <property type="entry name" value="GAL4"/>
    <property type="match status" value="1"/>
</dbReference>
<evidence type="ECO:0000256" key="1">
    <source>
        <dbReference type="ARBA" id="ARBA00004123"/>
    </source>
</evidence>
<sequence length="861" mass="95707">MTDISEFTSVFRARINLNDRRKANKRNRQALSCLACRSRKLKCDRQNPCTACSKRGEGSACTFIATTGSNGAGSAGITKPSSGSAAADTKRSEAQAKLQKLEEIVQQLIQSGAVVSKPGDNRNNSTKRTSREAVQPRIQPGGTEDEVPQLQDEPTSDSKRHQQAPVFMCYNQASGGYVGATHWAALLEQINCVKECLEDGMDRDSSDQSASDDSPGTDDADLILGNGSGNLTIEDAIRSLPPRHIADRLLQIYYSVKFSNALFIHTTKFRREYEEFWKNPSSATLVWISILFSILCMGSIIAARGNKLIALEAYDIEAAKLCSKARQCLVAGHHTKCQPYVIEALVIYSYCKYQLNVDSDSTLWALAGYVTRLAQRLGYHRDPKHLGKFTPFEAEMRRRTWFWVSTFDLIFSFQYGMPGIIHDEQCDTESPGNYGDEDFDEDTVVMPPPRPATEFTNMLYYCHKIKMTSVFRRVIGQALALRQPDYDQILKLDKELDEVHNGIPAVLRLNASIRESSFADASYMILHRMVLELTYHKCLCVLHRMYLTFEKDNPKYEYSRNRARESALRILGLQSDAYDESQPGGRLWEERWMVSSLTIHDFLLASMIMCLDLSEKKDTDALKNSRCLIALQKSYRIWSEKKHMSRDALHASNVLAAMLARATGPTAEQPDAARTATPLPPTSNLPPTSPFTGTIIESNSLSREPNPIFGVSTLGLGSDSSTAFGSMAMDTSAPISTINNNMVGISGGTEQDRSEQVGEFVPRQLTAREETFGLGFGNDVYPMVDTFEPLDFDTLMSGSGNIDWGLVDRYLFDKTVIFGDNSPVLDNMQIITPDESDTSSGQLGPAPQSSASSSNPEQQRH</sequence>
<dbReference type="EMBL" id="WIPF01000033">
    <property type="protein sequence ID" value="KAF3224317.1"/>
    <property type="molecule type" value="Genomic_DNA"/>
</dbReference>
<dbReference type="Pfam" id="PF04082">
    <property type="entry name" value="Fungal_trans"/>
    <property type="match status" value="1"/>
</dbReference>
<reference evidence="5 6" key="1">
    <citation type="submission" date="2019-06" db="EMBL/GenBank/DDBJ databases">
        <authorList>
            <person name="Palmer J.M."/>
        </authorList>
    </citation>
    <scope>NUCLEOTIDE SEQUENCE [LARGE SCALE GENOMIC DNA]</scope>
    <source>
        <strain evidence="5 6">TWF191</strain>
    </source>
</reference>
<dbReference type="AlphaFoldDB" id="A0A6G1M8L3"/>
<feature type="region of interest" description="Disordered" evidence="4">
    <location>
        <begin position="831"/>
        <end position="861"/>
    </location>
</feature>
<dbReference type="GO" id="GO:0003677">
    <property type="term" value="F:DNA binding"/>
    <property type="evidence" value="ECO:0007669"/>
    <property type="project" value="InterPro"/>
</dbReference>
<feature type="region of interest" description="Disordered" evidence="4">
    <location>
        <begin position="665"/>
        <end position="687"/>
    </location>
</feature>
<feature type="compositionally biased region" description="Pro residues" evidence="4">
    <location>
        <begin position="678"/>
        <end position="687"/>
    </location>
</feature>
<dbReference type="GO" id="GO:0008270">
    <property type="term" value="F:zinc ion binding"/>
    <property type="evidence" value="ECO:0007669"/>
    <property type="project" value="InterPro"/>
</dbReference>
<evidence type="ECO:0000313" key="5">
    <source>
        <dbReference type="EMBL" id="KAF3224317.1"/>
    </source>
</evidence>
<dbReference type="GO" id="GO:0005634">
    <property type="term" value="C:nucleus"/>
    <property type="evidence" value="ECO:0007669"/>
    <property type="project" value="UniProtKB-SubCell"/>
</dbReference>
<dbReference type="CDD" id="cd12148">
    <property type="entry name" value="fungal_TF_MHR"/>
    <property type="match status" value="1"/>
</dbReference>
<dbReference type="PROSITE" id="PS00463">
    <property type="entry name" value="ZN2_CY6_FUNGAL_1"/>
    <property type="match status" value="1"/>
</dbReference>
<evidence type="ECO:0000256" key="2">
    <source>
        <dbReference type="ARBA" id="ARBA00022723"/>
    </source>
</evidence>
<dbReference type="SUPFAM" id="SSF57701">
    <property type="entry name" value="Zn2/Cys6 DNA-binding domain"/>
    <property type="match status" value="1"/>
</dbReference>
<feature type="compositionally biased region" description="Low complexity" evidence="4">
    <location>
        <begin position="845"/>
        <end position="861"/>
    </location>
</feature>